<evidence type="ECO:0000313" key="3">
    <source>
        <dbReference type="Proteomes" id="UP000325081"/>
    </source>
</evidence>
<keyword evidence="3" id="KW-1185">Reference proteome</keyword>
<sequence length="100" mass="10916">MELHDSYWSKDQDLKRGSKGSSLTNPRQTPHYQDLVRQSLLSSVPSSAPRQGSSQHATALVVTLAAVFLGASQGKQVRLAEQAVARDLLDEFLRAGARAR</sequence>
<dbReference type="AlphaFoldDB" id="A0A5A7Q1I2"/>
<feature type="region of interest" description="Disordered" evidence="1">
    <location>
        <begin position="1"/>
        <end position="31"/>
    </location>
</feature>
<proteinExistence type="predicted"/>
<reference evidence="3" key="1">
    <citation type="journal article" date="2019" name="Curr. Biol.">
        <title>Genome Sequence of Striga asiatica Provides Insight into the Evolution of Plant Parasitism.</title>
        <authorList>
            <person name="Yoshida S."/>
            <person name="Kim S."/>
            <person name="Wafula E.K."/>
            <person name="Tanskanen J."/>
            <person name="Kim Y.M."/>
            <person name="Honaas L."/>
            <person name="Yang Z."/>
            <person name="Spallek T."/>
            <person name="Conn C.E."/>
            <person name="Ichihashi Y."/>
            <person name="Cheong K."/>
            <person name="Cui S."/>
            <person name="Der J.P."/>
            <person name="Gundlach H."/>
            <person name="Jiao Y."/>
            <person name="Hori C."/>
            <person name="Ishida J.K."/>
            <person name="Kasahara H."/>
            <person name="Kiba T."/>
            <person name="Kim M.S."/>
            <person name="Koo N."/>
            <person name="Laohavisit A."/>
            <person name="Lee Y.H."/>
            <person name="Lumba S."/>
            <person name="McCourt P."/>
            <person name="Mortimer J.C."/>
            <person name="Mutuku J.M."/>
            <person name="Nomura T."/>
            <person name="Sasaki-Sekimoto Y."/>
            <person name="Seto Y."/>
            <person name="Wang Y."/>
            <person name="Wakatake T."/>
            <person name="Sakakibara H."/>
            <person name="Demura T."/>
            <person name="Yamaguchi S."/>
            <person name="Yoneyama K."/>
            <person name="Manabe R.I."/>
            <person name="Nelson D.C."/>
            <person name="Schulman A.H."/>
            <person name="Timko M.P."/>
            <person name="dePamphilis C.W."/>
            <person name="Choi D."/>
            <person name="Shirasu K."/>
        </authorList>
    </citation>
    <scope>NUCLEOTIDE SEQUENCE [LARGE SCALE GENOMIC DNA]</scope>
    <source>
        <strain evidence="3">cv. UVA1</strain>
    </source>
</reference>
<keyword evidence="2" id="KW-0675">Receptor</keyword>
<comment type="caution">
    <text evidence="2">The sequence shown here is derived from an EMBL/GenBank/DDBJ whole genome shotgun (WGS) entry which is preliminary data.</text>
</comment>
<dbReference type="EMBL" id="BKCP01005572">
    <property type="protein sequence ID" value="GER38970.1"/>
    <property type="molecule type" value="Genomic_DNA"/>
</dbReference>
<feature type="compositionally biased region" description="Polar residues" evidence="1">
    <location>
        <begin position="19"/>
        <end position="31"/>
    </location>
</feature>
<feature type="compositionally biased region" description="Basic and acidic residues" evidence="1">
    <location>
        <begin position="1"/>
        <end position="16"/>
    </location>
</feature>
<name>A0A5A7Q1I2_STRAF</name>
<evidence type="ECO:0000313" key="2">
    <source>
        <dbReference type="EMBL" id="GER38970.1"/>
    </source>
</evidence>
<organism evidence="2 3">
    <name type="scientific">Striga asiatica</name>
    <name type="common">Asiatic witchweed</name>
    <name type="synonym">Buchnera asiatica</name>
    <dbReference type="NCBI Taxonomy" id="4170"/>
    <lineage>
        <taxon>Eukaryota</taxon>
        <taxon>Viridiplantae</taxon>
        <taxon>Streptophyta</taxon>
        <taxon>Embryophyta</taxon>
        <taxon>Tracheophyta</taxon>
        <taxon>Spermatophyta</taxon>
        <taxon>Magnoliopsida</taxon>
        <taxon>eudicotyledons</taxon>
        <taxon>Gunneridae</taxon>
        <taxon>Pentapetalae</taxon>
        <taxon>asterids</taxon>
        <taxon>lamiids</taxon>
        <taxon>Lamiales</taxon>
        <taxon>Orobanchaceae</taxon>
        <taxon>Buchnereae</taxon>
        <taxon>Striga</taxon>
    </lineage>
</organism>
<accession>A0A5A7Q1I2</accession>
<gene>
    <name evidence="2" type="ORF">STAS_15528</name>
</gene>
<dbReference type="Proteomes" id="UP000325081">
    <property type="component" value="Unassembled WGS sequence"/>
</dbReference>
<evidence type="ECO:0000256" key="1">
    <source>
        <dbReference type="SAM" id="MobiDB-lite"/>
    </source>
</evidence>
<protein>
    <submittedName>
        <fullName evidence="2">Tumor necrosis factor receptor superfamily member22</fullName>
    </submittedName>
</protein>